<organism evidence="1 2">
    <name type="scientific">Bdellovibrio bacteriovorus (strain ATCC 15356 / DSM 50701 / NCIMB 9529 / HD100)</name>
    <dbReference type="NCBI Taxonomy" id="264462"/>
    <lineage>
        <taxon>Bacteria</taxon>
        <taxon>Pseudomonadati</taxon>
        <taxon>Bdellovibrionota</taxon>
        <taxon>Bdellovibrionia</taxon>
        <taxon>Bdellovibrionales</taxon>
        <taxon>Pseudobdellovibrionaceae</taxon>
        <taxon>Bdellovibrio</taxon>
    </lineage>
</organism>
<accession>Q6MIP2</accession>
<gene>
    <name evidence="1" type="ordered locus">Bd3109</name>
</gene>
<evidence type="ECO:0000313" key="2">
    <source>
        <dbReference type="Proteomes" id="UP000008080"/>
    </source>
</evidence>
<dbReference type="InterPro" id="IPR024079">
    <property type="entry name" value="MetalloPept_cat_dom_sf"/>
</dbReference>
<dbReference type="Gene3D" id="3.40.390.10">
    <property type="entry name" value="Collagenase (Catalytic Domain)"/>
    <property type="match status" value="1"/>
</dbReference>
<proteinExistence type="predicted"/>
<evidence type="ECO:0000313" key="1">
    <source>
        <dbReference type="EMBL" id="CAE80871.1"/>
    </source>
</evidence>
<dbReference type="Proteomes" id="UP000008080">
    <property type="component" value="Chromosome"/>
</dbReference>
<sequence>MPKIQAIQAPMASPLLPSILESFEMVQSSYIGGRMPLFRPFLSLVLGLVTCLSVAQAQARPQSALDVMTFEDQFTCNDKFPHHSFCEAVDFKPWTETEKRIVGEYLANINDPRLSYLLEVIKTKGITKIHRVGYGANWFNNISKRRAEFYRSPDKALLWVNPVTNVIGFSDSFFTGTSFMDPHAKVDRKQINVFHELVHVFDVALGHISTSQEFYDSVGWHWDGKNHVISGVDYHQSQLDFKNILALVGNKQSALAYAQDRELGIHYGFPTVYSMTNTHESFAEIISYYIFDPTSKDYLSPKIQAYVKTILQE</sequence>
<protein>
    <submittedName>
        <fullName evidence="1">Uncharacterized protein</fullName>
    </submittedName>
</protein>
<dbReference type="eggNOG" id="ENOG5033WMD">
    <property type="taxonomic scope" value="Bacteria"/>
</dbReference>
<dbReference type="STRING" id="264462.Bd3109"/>
<name>Q6MIP2_BDEBA</name>
<dbReference type="GO" id="GO:0008237">
    <property type="term" value="F:metallopeptidase activity"/>
    <property type="evidence" value="ECO:0007669"/>
    <property type="project" value="InterPro"/>
</dbReference>
<dbReference type="EMBL" id="BX842654">
    <property type="protein sequence ID" value="CAE80871.1"/>
    <property type="molecule type" value="Genomic_DNA"/>
</dbReference>
<dbReference type="KEGG" id="bba:Bd3109"/>
<reference evidence="1 2" key="1">
    <citation type="journal article" date="2004" name="Science">
        <title>A predator unmasked: life cycle of Bdellovibrio bacteriovorus from a genomic perspective.</title>
        <authorList>
            <person name="Rendulic S."/>
            <person name="Jagtap P."/>
            <person name="Rosinus A."/>
            <person name="Eppinger M."/>
            <person name="Baar C."/>
            <person name="Lanz C."/>
            <person name="Keller H."/>
            <person name="Lambert C."/>
            <person name="Evans K.J."/>
            <person name="Goesmann A."/>
            <person name="Meyer F."/>
            <person name="Sockett R.E."/>
            <person name="Schuster S.C."/>
        </authorList>
    </citation>
    <scope>NUCLEOTIDE SEQUENCE [LARGE SCALE GENOMIC DNA]</scope>
    <source>
        <strain evidence="2">ATCC 15356 / DSM 50701 / NCIMB 9529 / HD100</strain>
    </source>
</reference>
<keyword evidence="2" id="KW-1185">Reference proteome</keyword>
<dbReference type="AlphaFoldDB" id="Q6MIP2"/>
<dbReference type="HOGENOM" id="CLU_1021807_0_0_7"/>